<dbReference type="Proteomes" id="UP001319180">
    <property type="component" value="Unassembled WGS sequence"/>
</dbReference>
<evidence type="ECO:0000313" key="2">
    <source>
        <dbReference type="Proteomes" id="UP001319180"/>
    </source>
</evidence>
<comment type="caution">
    <text evidence="1">The sequence shown here is derived from an EMBL/GenBank/DDBJ whole genome shotgun (WGS) entry which is preliminary data.</text>
</comment>
<dbReference type="EMBL" id="JAHESC010000001">
    <property type="protein sequence ID" value="MBT1685167.1"/>
    <property type="molecule type" value="Genomic_DNA"/>
</dbReference>
<name>A0AAP2D9N4_9BACT</name>
<dbReference type="AlphaFoldDB" id="A0AAP2D9N4"/>
<keyword evidence="2" id="KW-1185">Reference proteome</keyword>
<proteinExistence type="predicted"/>
<evidence type="ECO:0000313" key="1">
    <source>
        <dbReference type="EMBL" id="MBT1685167.1"/>
    </source>
</evidence>
<dbReference type="RefSeq" id="WP_254088416.1">
    <property type="nucleotide sequence ID" value="NZ_JAHESC010000001.1"/>
</dbReference>
<protein>
    <submittedName>
        <fullName evidence="1">Uncharacterized protein</fullName>
    </submittedName>
</protein>
<organism evidence="1 2">
    <name type="scientific">Dawidia soli</name>
    <dbReference type="NCBI Taxonomy" id="2782352"/>
    <lineage>
        <taxon>Bacteria</taxon>
        <taxon>Pseudomonadati</taxon>
        <taxon>Bacteroidota</taxon>
        <taxon>Cytophagia</taxon>
        <taxon>Cytophagales</taxon>
        <taxon>Chryseotaleaceae</taxon>
        <taxon>Dawidia</taxon>
    </lineage>
</organism>
<gene>
    <name evidence="1" type="ORF">KK078_01295</name>
</gene>
<accession>A0AAP2D9N4</accession>
<reference evidence="1 2" key="1">
    <citation type="submission" date="2021-05" db="EMBL/GenBank/DDBJ databases">
        <title>A Polyphasic approach of four new species of the genus Ohtaekwangia: Ohtaekwangia histidinii sp. nov., Ohtaekwangia cretensis sp. nov., Ohtaekwangia indiensis sp. nov., Ohtaekwangia reichenbachii sp. nov. from diverse environment.</title>
        <authorList>
            <person name="Octaviana S."/>
        </authorList>
    </citation>
    <scope>NUCLEOTIDE SEQUENCE [LARGE SCALE GENOMIC DNA]</scope>
    <source>
        <strain evidence="1 2">PWU37</strain>
    </source>
</reference>
<sequence>MQSLENQVTDTLVLTLTRAGGRFELMVGEKTFQQNTCEFMLTYWSLQGKDMDEYMNNLANEFDQVRVPLSGCGRAVTLPLSDFARLRSLYGQRMFDLKLEDMLMRQGITTYDAATRQSR</sequence>